<dbReference type="Gene3D" id="1.25.40.20">
    <property type="entry name" value="Ankyrin repeat-containing domain"/>
    <property type="match status" value="1"/>
</dbReference>
<organism evidence="1">
    <name type="scientific">Bandra megavirus</name>
    <dbReference type="NCBI Taxonomy" id="2071566"/>
    <lineage>
        <taxon>Viruses</taxon>
        <taxon>Varidnaviria</taxon>
        <taxon>Bamfordvirae</taxon>
        <taxon>Nucleocytoviricota</taxon>
        <taxon>Megaviricetes</taxon>
        <taxon>Imitervirales</taxon>
        <taxon>Mimiviridae</taxon>
        <taxon>Megamimivirinae</taxon>
        <taxon>Megavirus</taxon>
    </lineage>
</organism>
<evidence type="ECO:0000313" key="1">
    <source>
        <dbReference type="EMBL" id="AUV58870.1"/>
    </source>
</evidence>
<protein>
    <recommendedName>
        <fullName evidence="2">Ankyrin repeat protein</fullName>
    </recommendedName>
</protein>
<proteinExistence type="predicted"/>
<feature type="non-terminal residue" evidence="1">
    <location>
        <position position="173"/>
    </location>
</feature>
<reference evidence="1" key="1">
    <citation type="submission" date="2018-01" db="EMBL/GenBank/DDBJ databases">
        <title>Draft genome sequence of Bandra megavirus.</title>
        <authorList>
            <person name="Chatterjee A."/>
            <person name="Yadav R."/>
            <person name="Kondabagil K."/>
        </authorList>
    </citation>
    <scope>NUCLEOTIDE SEQUENCE</scope>
    <source>
        <strain evidence="1">KK-1</strain>
    </source>
</reference>
<name>A0A2K9V9I8_9VIRU</name>
<dbReference type="EMBL" id="MG779383">
    <property type="protein sequence ID" value="AUV58870.1"/>
    <property type="molecule type" value="Genomic_DNA"/>
</dbReference>
<evidence type="ECO:0008006" key="2">
    <source>
        <dbReference type="Google" id="ProtNLM"/>
    </source>
</evidence>
<accession>A0A2K9V9I8</accession>
<dbReference type="InterPro" id="IPR036770">
    <property type="entry name" value="Ankyrin_rpt-contain_sf"/>
</dbReference>
<sequence>MEKHITYILSQVKTLSPIPIIDEDIPRIEEYIKCELHEILKKILMKWIEEDFCLDNVNDDNDDNDDNNNNDDDDYFVNLQINKKKLNTEIKKNLDPIAETISYDYINIKCRQEYINGNKEKALSYFQYIDINYNYYKINNYNTDHRCILYYATIKGDIEMAKIILEKKPGNFY</sequence>